<evidence type="ECO:0000256" key="3">
    <source>
        <dbReference type="PROSITE-ProRule" id="PRU00742"/>
    </source>
</evidence>
<dbReference type="GO" id="GO:0033389">
    <property type="term" value="P:putrescine biosynthetic process from arginine, via agmatine"/>
    <property type="evidence" value="ECO:0007669"/>
    <property type="project" value="TreeGrafter"/>
</dbReference>
<dbReference type="PANTHER" id="PTHR11358">
    <property type="entry name" value="ARGINASE/AGMATINASE"/>
    <property type="match status" value="1"/>
</dbReference>
<dbReference type="OMA" id="WPFHYAC"/>
<evidence type="ECO:0000313" key="4">
    <source>
        <dbReference type="EMBL" id="CAD8068034.1"/>
    </source>
</evidence>
<organism evidence="4 5">
    <name type="scientific">Paramecium primaurelia</name>
    <dbReference type="NCBI Taxonomy" id="5886"/>
    <lineage>
        <taxon>Eukaryota</taxon>
        <taxon>Sar</taxon>
        <taxon>Alveolata</taxon>
        <taxon>Ciliophora</taxon>
        <taxon>Intramacronucleata</taxon>
        <taxon>Oligohymenophorea</taxon>
        <taxon>Peniculida</taxon>
        <taxon>Parameciidae</taxon>
        <taxon>Paramecium</taxon>
    </lineage>
</organism>
<dbReference type="Proteomes" id="UP000688137">
    <property type="component" value="Unassembled WGS sequence"/>
</dbReference>
<keyword evidence="5" id="KW-1185">Reference proteome</keyword>
<protein>
    <recommendedName>
        <fullName evidence="6">Arginase</fullName>
    </recommendedName>
</protein>
<dbReference type="PROSITE" id="PS51409">
    <property type="entry name" value="ARGINASE_2"/>
    <property type="match status" value="1"/>
</dbReference>
<keyword evidence="2" id="KW-0378">Hydrolase</keyword>
<evidence type="ECO:0008006" key="6">
    <source>
        <dbReference type="Google" id="ProtNLM"/>
    </source>
</evidence>
<comment type="similarity">
    <text evidence="3">Belongs to the arginase family.</text>
</comment>
<dbReference type="GO" id="GO:0046872">
    <property type="term" value="F:metal ion binding"/>
    <property type="evidence" value="ECO:0007669"/>
    <property type="project" value="UniProtKB-KW"/>
</dbReference>
<dbReference type="InterPro" id="IPR006035">
    <property type="entry name" value="Ureohydrolase"/>
</dbReference>
<dbReference type="Pfam" id="PF00491">
    <property type="entry name" value="Arginase"/>
    <property type="match status" value="1"/>
</dbReference>
<evidence type="ECO:0000256" key="2">
    <source>
        <dbReference type="ARBA" id="ARBA00022801"/>
    </source>
</evidence>
<dbReference type="CDD" id="cd09988">
    <property type="entry name" value="Formimidoylglutamase"/>
    <property type="match status" value="1"/>
</dbReference>
<dbReference type="AlphaFoldDB" id="A0A8S1LZL4"/>
<evidence type="ECO:0000256" key="1">
    <source>
        <dbReference type="ARBA" id="ARBA00022723"/>
    </source>
</evidence>
<dbReference type="GO" id="GO:0008783">
    <property type="term" value="F:agmatinase activity"/>
    <property type="evidence" value="ECO:0007669"/>
    <property type="project" value="TreeGrafter"/>
</dbReference>
<dbReference type="EMBL" id="CAJJDM010000040">
    <property type="protein sequence ID" value="CAD8068034.1"/>
    <property type="molecule type" value="Genomic_DNA"/>
</dbReference>
<dbReference type="PIRSF" id="PIRSF036979">
    <property type="entry name" value="Arginase"/>
    <property type="match status" value="1"/>
</dbReference>
<evidence type="ECO:0000313" key="5">
    <source>
        <dbReference type="Proteomes" id="UP000688137"/>
    </source>
</evidence>
<gene>
    <name evidence="4" type="ORF">PPRIM_AZ9-3.1.T0410290</name>
</gene>
<name>A0A8S1LZL4_PARPR</name>
<reference evidence="4" key="1">
    <citation type="submission" date="2021-01" db="EMBL/GenBank/DDBJ databases">
        <authorList>
            <consortium name="Genoscope - CEA"/>
            <person name="William W."/>
        </authorList>
    </citation>
    <scope>NUCLEOTIDE SEQUENCE</scope>
</reference>
<dbReference type="PANTHER" id="PTHR11358:SF26">
    <property type="entry name" value="GUANIDINO ACID HYDROLASE, MITOCHONDRIAL"/>
    <property type="match status" value="1"/>
</dbReference>
<proteinExistence type="inferred from homology"/>
<sequence length="314" mass="35575">MNQEIDFIQCKPSIAIDFTMQDLPNFKNEPNIVVLFGFPYDEGTIRNKGRAGGENGYEQIMLVLKQKLKECNISQKVIHVGCVPKQLTLEDAHEYLYQHIAEIYYQLPQAKVIVIGGSNDQSYPNFKGLVDGMQCKKLGVINIDSHLDVRPLINQNQSHSGSPFRNMLEDVERFQNSKFVEFAIKGCTCSYEHYQYVLNKGGKVYFMEKDIRRLNAENQGLSAMNNVLTEFENDKNIDYIFLSFDVDSINSAWCPGVSAPSIVGGLTNIEALSIMERAKKSSKIKLIDLSEFNPAVECERTSNLISEMIITFIL</sequence>
<comment type="caution">
    <text evidence="4">The sequence shown here is derived from an EMBL/GenBank/DDBJ whole genome shotgun (WGS) entry which is preliminary data.</text>
</comment>
<keyword evidence="1" id="KW-0479">Metal-binding</keyword>
<accession>A0A8S1LZL4</accession>